<evidence type="ECO:0000256" key="3">
    <source>
        <dbReference type="ARBA" id="ARBA00022771"/>
    </source>
</evidence>
<evidence type="ECO:0000256" key="5">
    <source>
        <dbReference type="ARBA" id="ARBA00023242"/>
    </source>
</evidence>
<accession>A0ABR2GV64</accession>
<keyword evidence="5" id="KW-0539">Nucleus</keyword>
<dbReference type="Proteomes" id="UP001470230">
    <property type="component" value="Unassembled WGS sequence"/>
</dbReference>
<protein>
    <recommendedName>
        <fullName evidence="8">DUF659 domain-containing protein</fullName>
    </recommendedName>
</protein>
<evidence type="ECO:0000256" key="2">
    <source>
        <dbReference type="ARBA" id="ARBA00022723"/>
    </source>
</evidence>
<sequence length="511" mass="59648">MNKDWIKLGVYRLNSKNRKIYQAKCLKCNGIFQNHRYMNDHVKICKGCAMGNQNNIIMPLLNADVPPIEISLFEKTLIEMMVSSDISLNQLINEDFIKIFLLFNIPKEKVPSPGQIRDSILKYSHKLLNETFKLFENKMVSLIIDGTTSWNKSLYQVSIYYPNIVRHHSLIQINPATAENLIIIIQKICQQLSEKNIEVIGVTTDNASNLVSCFEKIKEKTFSNEFQFPIIRFSCAAHTAQLIIVDLKNSSQIFKESIKIISKLITWIRKKKILNYCKENGLKCSPPRFVITRWNSLFNCIQFILNNYQGILETIDYFSNSVFKCPIELNDEIQNHFISMAIVLEPIVKFTNKVQKNFVSAGEVFYQILITQTEIENISSPDTYGLIEILKRKLVERFNETCDSVMAELCFLITDAGRKWWQYRINQYNSIIHKISTFQNVEETEIKWIEGFQAEKQIIKLKLKEISKYLNFNDDQISIILKTFTIWLSMNDEITDEPITYWKSIMPQKVI</sequence>
<keyword evidence="3" id="KW-0863">Zinc-finger</keyword>
<proteinExistence type="predicted"/>
<keyword evidence="2" id="KW-0479">Metal-binding</keyword>
<dbReference type="PANTHER" id="PTHR46481">
    <property type="entry name" value="ZINC FINGER BED DOMAIN-CONTAINING PROTEIN 4"/>
    <property type="match status" value="1"/>
</dbReference>
<organism evidence="6 7">
    <name type="scientific">Tritrichomonas musculus</name>
    <dbReference type="NCBI Taxonomy" id="1915356"/>
    <lineage>
        <taxon>Eukaryota</taxon>
        <taxon>Metamonada</taxon>
        <taxon>Parabasalia</taxon>
        <taxon>Tritrichomonadida</taxon>
        <taxon>Tritrichomonadidae</taxon>
        <taxon>Tritrichomonas</taxon>
    </lineage>
</organism>
<name>A0ABR2GV64_9EUKA</name>
<comment type="subcellular location">
    <subcellularLocation>
        <location evidence="1">Nucleus</location>
    </subcellularLocation>
</comment>
<evidence type="ECO:0008006" key="8">
    <source>
        <dbReference type="Google" id="ProtNLM"/>
    </source>
</evidence>
<dbReference type="InterPro" id="IPR012337">
    <property type="entry name" value="RNaseH-like_sf"/>
</dbReference>
<dbReference type="SUPFAM" id="SSF53098">
    <property type="entry name" value="Ribonuclease H-like"/>
    <property type="match status" value="1"/>
</dbReference>
<evidence type="ECO:0000313" key="6">
    <source>
        <dbReference type="EMBL" id="KAK8837477.1"/>
    </source>
</evidence>
<comment type="caution">
    <text evidence="6">The sequence shown here is derived from an EMBL/GenBank/DDBJ whole genome shotgun (WGS) entry which is preliminary data.</text>
</comment>
<dbReference type="EMBL" id="JAPFFF010000059">
    <property type="protein sequence ID" value="KAK8837477.1"/>
    <property type="molecule type" value="Genomic_DNA"/>
</dbReference>
<evidence type="ECO:0000313" key="7">
    <source>
        <dbReference type="Proteomes" id="UP001470230"/>
    </source>
</evidence>
<gene>
    <name evidence="6" type="ORF">M9Y10_036474</name>
</gene>
<dbReference type="InterPro" id="IPR052035">
    <property type="entry name" value="ZnF_BED_domain_contain"/>
</dbReference>
<evidence type="ECO:0000256" key="1">
    <source>
        <dbReference type="ARBA" id="ARBA00004123"/>
    </source>
</evidence>
<evidence type="ECO:0000256" key="4">
    <source>
        <dbReference type="ARBA" id="ARBA00022833"/>
    </source>
</evidence>
<reference evidence="6 7" key="1">
    <citation type="submission" date="2024-04" db="EMBL/GenBank/DDBJ databases">
        <title>Tritrichomonas musculus Genome.</title>
        <authorList>
            <person name="Alves-Ferreira E."/>
            <person name="Grigg M."/>
            <person name="Lorenzi H."/>
            <person name="Galac M."/>
        </authorList>
    </citation>
    <scope>NUCLEOTIDE SEQUENCE [LARGE SCALE GENOMIC DNA]</scope>
    <source>
        <strain evidence="6 7">EAF2021</strain>
    </source>
</reference>
<keyword evidence="7" id="KW-1185">Reference proteome</keyword>
<dbReference type="PANTHER" id="PTHR46481:SF10">
    <property type="entry name" value="ZINC FINGER BED DOMAIN-CONTAINING PROTEIN 39"/>
    <property type="match status" value="1"/>
</dbReference>
<keyword evidence="4" id="KW-0862">Zinc</keyword>